<comment type="caution">
    <text evidence="1">The sequence shown here is derived from an EMBL/GenBank/DDBJ whole genome shotgun (WGS) entry which is preliminary data.</text>
</comment>
<proteinExistence type="predicted"/>
<sequence length="74" mass="8266">MSTGRCKSCQLWQPESTPPRMLQQGYASCKRLKVSWRFVSAESHCPHYTELPADQVEARRAAAAAAIKQMKGAK</sequence>
<organism evidence="1 2">
    <name type="scientific">Comamonas suwonensis</name>
    <dbReference type="NCBI Taxonomy" id="2606214"/>
    <lineage>
        <taxon>Bacteria</taxon>
        <taxon>Pseudomonadati</taxon>
        <taxon>Pseudomonadota</taxon>
        <taxon>Betaproteobacteria</taxon>
        <taxon>Burkholderiales</taxon>
        <taxon>Comamonadaceae</taxon>
        <taxon>Comamonas</taxon>
    </lineage>
</organism>
<name>A0A843BEM6_9BURK</name>
<gene>
    <name evidence="1" type="ORF">HF327_012865</name>
</gene>
<evidence type="ECO:0000313" key="1">
    <source>
        <dbReference type="EMBL" id="MBI1625388.1"/>
    </source>
</evidence>
<dbReference type="RefSeq" id="WP_198460550.1">
    <property type="nucleotide sequence ID" value="NZ_JABBCQ020000010.1"/>
</dbReference>
<protein>
    <submittedName>
        <fullName evidence="1">Uncharacterized protein</fullName>
    </submittedName>
</protein>
<evidence type="ECO:0000313" key="2">
    <source>
        <dbReference type="Proteomes" id="UP000530032"/>
    </source>
</evidence>
<reference evidence="1" key="1">
    <citation type="submission" date="2020-12" db="EMBL/GenBank/DDBJ databases">
        <title>Comamonas sp. nov., isolated from stream water.</title>
        <authorList>
            <person name="Park K.-H."/>
        </authorList>
    </citation>
    <scope>NUCLEOTIDE SEQUENCE</scope>
    <source>
        <strain evidence="1">EJ-4</strain>
    </source>
</reference>
<dbReference type="Proteomes" id="UP000530032">
    <property type="component" value="Unassembled WGS sequence"/>
</dbReference>
<dbReference type="EMBL" id="JABBCQ020000010">
    <property type="protein sequence ID" value="MBI1625388.1"/>
    <property type="molecule type" value="Genomic_DNA"/>
</dbReference>
<dbReference type="AlphaFoldDB" id="A0A843BEM6"/>
<keyword evidence="2" id="KW-1185">Reference proteome</keyword>
<accession>A0A843BEM6</accession>